<keyword evidence="1" id="KW-0812">Transmembrane</keyword>
<protein>
    <submittedName>
        <fullName evidence="2">Uncharacterized protein</fullName>
    </submittedName>
</protein>
<evidence type="ECO:0000313" key="3">
    <source>
        <dbReference type="Proteomes" id="UP000621516"/>
    </source>
</evidence>
<dbReference type="AlphaFoldDB" id="A0A8J6Q0B6"/>
<keyword evidence="1" id="KW-1133">Transmembrane helix</keyword>
<keyword evidence="3" id="KW-1185">Reference proteome</keyword>
<evidence type="ECO:0000313" key="2">
    <source>
        <dbReference type="EMBL" id="MBD0825547.1"/>
    </source>
</evidence>
<comment type="caution">
    <text evidence="2">The sequence shown here is derived from an EMBL/GenBank/DDBJ whole genome shotgun (WGS) entry which is preliminary data.</text>
</comment>
<evidence type="ECO:0000256" key="1">
    <source>
        <dbReference type="SAM" id="Phobius"/>
    </source>
</evidence>
<name>A0A8J6Q0B6_9FLAO</name>
<gene>
    <name evidence="2" type="ORF">ICJ85_16190</name>
</gene>
<accession>A0A8J6Q0B6</accession>
<dbReference type="RefSeq" id="WP_206688061.1">
    <property type="nucleotide sequence ID" value="NZ_JACVXD010000050.1"/>
</dbReference>
<feature type="transmembrane region" description="Helical" evidence="1">
    <location>
        <begin position="17"/>
        <end position="34"/>
    </location>
</feature>
<feature type="non-terminal residue" evidence="2">
    <location>
        <position position="76"/>
    </location>
</feature>
<reference evidence="2 3" key="1">
    <citation type="journal article" date="2018" name="J. Microbiol.">
        <title>Aestuariibaculum marinum sp. nov., a marine bacterium isolated from seawater in South Korea.</title>
        <authorList>
            <person name="Choi J."/>
            <person name="Lee D."/>
            <person name="Jang J.H."/>
            <person name="Cha S."/>
            <person name="Seo T."/>
        </authorList>
    </citation>
    <scope>NUCLEOTIDE SEQUENCE [LARGE SCALE GENOMIC DNA]</scope>
    <source>
        <strain evidence="2 3">IP7</strain>
    </source>
</reference>
<keyword evidence="1" id="KW-0472">Membrane</keyword>
<dbReference type="Proteomes" id="UP000621516">
    <property type="component" value="Unassembled WGS sequence"/>
</dbReference>
<proteinExistence type="predicted"/>
<organism evidence="2 3">
    <name type="scientific">Aestuariibaculum marinum</name>
    <dbReference type="NCBI Taxonomy" id="2683592"/>
    <lineage>
        <taxon>Bacteria</taxon>
        <taxon>Pseudomonadati</taxon>
        <taxon>Bacteroidota</taxon>
        <taxon>Flavobacteriia</taxon>
        <taxon>Flavobacteriales</taxon>
        <taxon>Flavobacteriaceae</taxon>
    </lineage>
</organism>
<dbReference type="EMBL" id="JACVXD010000050">
    <property type="protein sequence ID" value="MBD0825547.1"/>
    <property type="molecule type" value="Genomic_DNA"/>
</dbReference>
<sequence length="76" mass="8723">MTGAEIKAAEQIANSQNAWAILFIMLFLGVVVWFRQHNIKQEALHAAQQAKLDKIHEESRLEAKDREKALLVIIER</sequence>